<feature type="domain" description="DnaJ homologue subfamily C GRV2/DNAJC13 N-terminal" evidence="1">
    <location>
        <begin position="22"/>
        <end position="649"/>
    </location>
</feature>
<dbReference type="InterPro" id="IPR045802">
    <property type="entry name" value="GRV2/DNAJC13_N"/>
</dbReference>
<proteinExistence type="predicted"/>
<protein>
    <recommendedName>
        <fullName evidence="1">DnaJ homologue subfamily C GRV2/DNAJC13 N-terminal domain-containing protein</fullName>
    </recommendedName>
</protein>
<reference evidence="2" key="1">
    <citation type="submission" date="2021-08" db="EMBL/GenBank/DDBJ databases">
        <title>WGS assembly of Ceratopteris richardii.</title>
        <authorList>
            <person name="Marchant D.B."/>
            <person name="Chen G."/>
            <person name="Jenkins J."/>
            <person name="Shu S."/>
            <person name="Leebens-Mack J."/>
            <person name="Grimwood J."/>
            <person name="Schmutz J."/>
            <person name="Soltis P."/>
            <person name="Soltis D."/>
            <person name="Chen Z.-H."/>
        </authorList>
    </citation>
    <scope>NUCLEOTIDE SEQUENCE</scope>
    <source>
        <strain evidence="2">Whitten #5841</strain>
        <tissue evidence="2">Leaf</tissue>
    </source>
</reference>
<dbReference type="Pfam" id="PF19432">
    <property type="entry name" value="RME-8_N"/>
    <property type="match status" value="1"/>
</dbReference>
<sequence length="2310" mass="258954">MDYKLFLVRSSVPGGRATKGMTRILRVSDNGISVSPIPPSSSGSSVEYTYEQISNVLPSTEDELELKFDIVSSTGKSETLRFNCDSRSALLTALLNKLDDLDSSGIDFPLKKHSHQRSGLVDTVLRVRSTSIVKMISTGIRQERRKINPSKKWNLLDISKVEVLTDDEHVVLLYFKSRIMRLSLKDISPFLQSIQQNMKRFLNRNIEISKITSSAMVENISAFARKMDSYSVLYSFQAFKRKLSRKDQRSRLLSITKDHLLERAGDEVTALYSLTDFVGVVVNEGDDKELAIEFKSWRPTQYIIEQRDEFLACLADVMEAPSLPNFNIHLENLQPHMFPEKPSQLYMSECEQYYIHGMLNTSDVNNPNSFYSILKEYACNINVGDSQCTDSRILKKVAEVLRRCSGNMSLAVCCCLVLQRLFASRPCFEAVKNVTEVSSTLMQCVHSSNFVLSFLAATAIRGAIRFANEAVALDAASISKLELTNKTVFLSGDNIQQLISLLHTFSLGRNRALQLYGISQIFLSAVNSPTYELEIGRGWAKIFETCMIGSAGIFCNLCRSKNVVVYRSNSLFLKTMLTHASPPIANQLQKACLDRAIMLIYLKDALFATNEETRSISGNLVYLMVEGNKGSKKLLEALLPKSVMHLYSTKVIQMGIQREETSNRFSVWMEILNLLRKENFLTPILVWDEVKRAALKKYLEDEVETFYAAAENNKDLVFNHSEVQLTYTSPSESAGSIVDGVHLELLVDHHPPAGDPRTDFWKLRDPLSTFEAVLQAMMLGFTPLFGQNNLPEVDLRLSAHVLSWIYERHADDIQQCLGRLNVIEIILGMLREVIGSEHQVFIFKLVVFLLNTVEIGGKDNVLRFLNAGGATILVPLIVLSLSKCCRDKYAFECDAWNIADKKASQSSETVLVKHKNGQIKTVRVPSGRFYEVLDKATQDGSLDAKEGVHWQDDSVHEKLQLGLTLDLLEAIMRLSGIDSNIQEFPPPAACSHLSKEELLCHLVQILLWAKGSVFGRILDILAYLVRVNTPAMKSLYKLGAFEILLWKLLVGDLADSDKACIVGFIRQCHLLQDPDSISNEPEYLKAEEQFPWHGSILRLFLPEGMILKLMSESTDSCTAILNTEQETPEVIWSAEMRDRLLDYLKGELEPFVKFRASDPLALYIHVSKAPLDYPELSDSVFVAPFYLEHLLNVECFPNYQINDPVTFLNNLVLELRKCSTNLMSSASDIPATSMLRNELTRIHILLKAQAYLLQRFPELPVPGDMESVIITLANPALLTCLADKDEAPSMVIDMIVDAETILRHYCKGATRNSEVPQASLNFSLSILSLSINLEDSEFCSEDAKVNIAFESALGGSLFVLGTIASSRAGREQLWEDTRWKRGLWSTLVSACIDAVAIPSRGPSPVAFAVLSCVKYFAEDIGFCDKLLKEGWYLPLLLLAIPAADVVLKSNDSKSAILYSAADVFGSLVRAVMRLNSSGRSRPQGSVYGDISRLIPMPLLTCLLQGDGPEKFVVAVSSEFMHPEGIWTREMRAELLEGVRKRLQIHNDELAAGNSVMSNETEWMKTFDYECLNGEVRAEGLYVRGLSSSSWEGFLLPAGHSYIDIMQNYLHLHKAHLMLLTTEEVEVPIDFCSDGKTKQEAPSNMSELENEEKVLDFPPIPAHSTNIDKHSQLVEKCLHTLSALRECLKHAVKEGRDDIITNFKCSTLSEIVLTGHSLPEVQIELASIVKALADCKVGRDVVLNSDIMKALALQLWQSAASKSRSQNDQVLMSTLEAVLLLTENISATVNATNIFSACGLLLPVLAIFCKVNLISLFKEHSNPAEGVVETSIPKASQLWSVQILGQLLLAGAGISRRTKLVKDLTFWRTGSNITDARYSTSNEGIEEATDMYELLNIIEQSIEEKVDPVVLRTMVLLFPIDFLTLLAREPSKACDLYEGKHWSPCLVWDEGTRLRLKLWIENELLNVRDTFVNEGLCAVPPWAIVGQVRPIFLRWTLATVIENDSRPLYRDSEDVDYSQELYLGGFFIDQFLRNPEFDFGIALEERFLREVRKAIVMGKVSGQNLDFDDRRRLLLSLLLLFKLRPPLLLRHSNFDIFFPVYEFVSGGSSRERRGLTQLAILVFHCIATHSDIADCMSSEDLMHTLASLLELKVPPSVAGFTGTDPRLCSLMLMLRLCRLSSSAVEISLKLDAISTLAKLVDSSIDSTLQQRAGECLAVMSADKRRGSDVLKILNKIIPKEKKAFASWNIPVSDIRDEIVDSKTLKHFLQQRYPSSWWVSESPDGFNESDIESVRSVTIVEASLTYPTCRFS</sequence>
<dbReference type="GO" id="GO:2000641">
    <property type="term" value="P:regulation of early endosome to late endosome transport"/>
    <property type="evidence" value="ECO:0007669"/>
    <property type="project" value="InterPro"/>
</dbReference>
<keyword evidence="3" id="KW-1185">Reference proteome</keyword>
<dbReference type="OMA" id="ICLLACE"/>
<dbReference type="OrthoDB" id="69656at2759"/>
<dbReference type="GO" id="GO:0006898">
    <property type="term" value="P:receptor-mediated endocytosis"/>
    <property type="evidence" value="ECO:0007669"/>
    <property type="project" value="TreeGrafter"/>
</dbReference>
<organism evidence="2 3">
    <name type="scientific">Ceratopteris richardii</name>
    <name type="common">Triangle waterfern</name>
    <dbReference type="NCBI Taxonomy" id="49495"/>
    <lineage>
        <taxon>Eukaryota</taxon>
        <taxon>Viridiplantae</taxon>
        <taxon>Streptophyta</taxon>
        <taxon>Embryophyta</taxon>
        <taxon>Tracheophyta</taxon>
        <taxon>Polypodiopsida</taxon>
        <taxon>Polypodiidae</taxon>
        <taxon>Polypodiales</taxon>
        <taxon>Pteridineae</taxon>
        <taxon>Pteridaceae</taxon>
        <taxon>Parkerioideae</taxon>
        <taxon>Ceratopteris</taxon>
    </lineage>
</organism>
<dbReference type="EMBL" id="CM035418">
    <property type="protein sequence ID" value="KAH7421764.1"/>
    <property type="molecule type" value="Genomic_DNA"/>
</dbReference>
<dbReference type="PANTHER" id="PTHR36983:SF3">
    <property type="entry name" value="DNAJ HOMOLOGUE SUBFAMILY C GRV2_DNAJC13 N-TERMINAL DOMAIN-CONTAINING PROTEIN"/>
    <property type="match status" value="1"/>
</dbReference>
<dbReference type="PANTHER" id="PTHR36983">
    <property type="entry name" value="DNAJ HOMOLOG SUBFAMILY C MEMBER 13"/>
    <property type="match status" value="1"/>
</dbReference>
<dbReference type="GO" id="GO:0010008">
    <property type="term" value="C:endosome membrane"/>
    <property type="evidence" value="ECO:0007669"/>
    <property type="project" value="TreeGrafter"/>
</dbReference>
<comment type="caution">
    <text evidence="2">The sequence shown here is derived from an EMBL/GenBank/DDBJ whole genome shotgun (WGS) entry which is preliminary data.</text>
</comment>
<dbReference type="InterPro" id="IPR044978">
    <property type="entry name" value="GRV2/DNAJC13"/>
</dbReference>
<accession>A0A8T2TK55</accession>
<evidence type="ECO:0000259" key="1">
    <source>
        <dbReference type="Pfam" id="PF19432"/>
    </source>
</evidence>
<evidence type="ECO:0000313" key="3">
    <source>
        <dbReference type="Proteomes" id="UP000825935"/>
    </source>
</evidence>
<gene>
    <name evidence="2" type="ORF">KP509_13G074000</name>
</gene>
<dbReference type="Proteomes" id="UP000825935">
    <property type="component" value="Chromosome 13"/>
</dbReference>
<evidence type="ECO:0000313" key="2">
    <source>
        <dbReference type="EMBL" id="KAH7421764.1"/>
    </source>
</evidence>
<name>A0A8T2TK55_CERRI</name>
<dbReference type="GO" id="GO:0007032">
    <property type="term" value="P:endosome organization"/>
    <property type="evidence" value="ECO:0007669"/>
    <property type="project" value="InterPro"/>
</dbReference>